<dbReference type="PANTHER" id="PTHR11070:SF2">
    <property type="entry name" value="ATP-DEPENDENT DNA HELICASE SRS2"/>
    <property type="match status" value="1"/>
</dbReference>
<sequence>MLSHNNLAVLAAAGSRKTQHIVDCVLSDPGRQVLVTTYTTENMNQLVDRLSAGTGLLPKHVTVMTWFTFLLNQCARPYQSAILDDVGVMRGLNFVGERSRFIPKTNVKKYYLDSNGDMFRDAVAAFAYEADQRSGGKVVGRLADIYDHIYIDEVQDLAGYDLEILDLLLKSSAAVTVVGDPRQATFATNNATKNKRYKGSGIADWLDERKDICEIEHRLESYRCNQEICDFADSLFPDLPRTVSKNAESTGHDGVSTITPAEVEAYVEKYDPVVLRWDKRTKTQGLDAMNFGQSKGSTFDRVLIFLTQPITKYYRNRESELADGSRFKLYVAVTRARYSVTFVIP</sequence>
<gene>
    <name evidence="2" type="ORF">AB5J58_04300</name>
</gene>
<dbReference type="SUPFAM" id="SSF52540">
    <property type="entry name" value="P-loop containing nucleoside triphosphate hydrolases"/>
    <property type="match status" value="1"/>
</dbReference>
<dbReference type="GO" id="GO:0043138">
    <property type="term" value="F:3'-5' DNA helicase activity"/>
    <property type="evidence" value="ECO:0007669"/>
    <property type="project" value="TreeGrafter"/>
</dbReference>
<dbReference type="InterPro" id="IPR000212">
    <property type="entry name" value="DNA_helicase_UvrD/REP"/>
</dbReference>
<dbReference type="RefSeq" id="WP_369186560.1">
    <property type="nucleotide sequence ID" value="NZ_CP163431.1"/>
</dbReference>
<accession>A0AB39M3F0</accession>
<dbReference type="InterPro" id="IPR027351">
    <property type="entry name" value="(+)RNA_virus_helicase_core_dom"/>
</dbReference>
<dbReference type="Pfam" id="PF01443">
    <property type="entry name" value="Viral_helicase1"/>
    <property type="match status" value="1"/>
</dbReference>
<dbReference type="InterPro" id="IPR027417">
    <property type="entry name" value="P-loop_NTPase"/>
</dbReference>
<proteinExistence type="predicted"/>
<reference evidence="2" key="1">
    <citation type="submission" date="2024-07" db="EMBL/GenBank/DDBJ databases">
        <authorList>
            <person name="Yu S.T."/>
        </authorList>
    </citation>
    <scope>NUCLEOTIDE SEQUENCE</scope>
    <source>
        <strain evidence="2">R08</strain>
    </source>
</reference>
<dbReference type="GO" id="GO:0003677">
    <property type="term" value="F:DNA binding"/>
    <property type="evidence" value="ECO:0007669"/>
    <property type="project" value="InterPro"/>
</dbReference>
<organism evidence="2">
    <name type="scientific">Streptomyces sp. R08</name>
    <dbReference type="NCBI Taxonomy" id="3238624"/>
    <lineage>
        <taxon>Bacteria</taxon>
        <taxon>Bacillati</taxon>
        <taxon>Actinomycetota</taxon>
        <taxon>Actinomycetes</taxon>
        <taxon>Kitasatosporales</taxon>
        <taxon>Streptomycetaceae</taxon>
        <taxon>Streptomyces</taxon>
    </lineage>
</organism>
<dbReference type="GO" id="GO:0005524">
    <property type="term" value="F:ATP binding"/>
    <property type="evidence" value="ECO:0007669"/>
    <property type="project" value="InterPro"/>
</dbReference>
<feature type="domain" description="(+)RNA virus helicase C-terminal" evidence="1">
    <location>
        <begin position="146"/>
        <end position="343"/>
    </location>
</feature>
<dbReference type="EMBL" id="CP163431">
    <property type="protein sequence ID" value="XDP99452.1"/>
    <property type="molecule type" value="Genomic_DNA"/>
</dbReference>
<evidence type="ECO:0000313" key="2">
    <source>
        <dbReference type="EMBL" id="XDP99452.1"/>
    </source>
</evidence>
<dbReference type="Gene3D" id="3.40.50.300">
    <property type="entry name" value="P-loop containing nucleotide triphosphate hydrolases"/>
    <property type="match status" value="2"/>
</dbReference>
<evidence type="ECO:0000259" key="1">
    <source>
        <dbReference type="Pfam" id="PF01443"/>
    </source>
</evidence>
<dbReference type="AlphaFoldDB" id="A0AB39M3F0"/>
<dbReference type="PANTHER" id="PTHR11070">
    <property type="entry name" value="UVRD / RECB / PCRA DNA HELICASE FAMILY MEMBER"/>
    <property type="match status" value="1"/>
</dbReference>
<dbReference type="GO" id="GO:0000725">
    <property type="term" value="P:recombinational repair"/>
    <property type="evidence" value="ECO:0007669"/>
    <property type="project" value="TreeGrafter"/>
</dbReference>
<name>A0AB39M3F0_9ACTN</name>
<protein>
    <submittedName>
        <fullName evidence="2">UvrD-helicase domain-containing protein</fullName>
    </submittedName>
</protein>